<evidence type="ECO:0000313" key="1">
    <source>
        <dbReference type="EMBL" id="KAJ5329559.1"/>
    </source>
</evidence>
<protein>
    <submittedName>
        <fullName evidence="1">Uncharacterized protein</fullName>
    </submittedName>
</protein>
<dbReference type="Proteomes" id="UP001147695">
    <property type="component" value="Unassembled WGS sequence"/>
</dbReference>
<evidence type="ECO:0000313" key="2">
    <source>
        <dbReference type="Proteomes" id="UP001147695"/>
    </source>
</evidence>
<sequence length="184" mass="20992">MDESPRPYLIYLQGSEITTEAKPKHALPLQTWVIDKHLEEDTLRMTQPEHDRGLGAANTAAKFLCHRKDDPTGKPAFMRIYHQIPIMDTEYSDSVTRSSQACAGQDFTELSALIKLKELNCQVTPALLGYQHRKQGPGDIIPGGFSTCVVWDKVPGESLTPQYFWILTREARDTIRREFRQVFE</sequence>
<accession>A0A9W9QAU5</accession>
<reference evidence="1" key="1">
    <citation type="submission" date="2022-12" db="EMBL/GenBank/DDBJ databases">
        <authorList>
            <person name="Petersen C."/>
        </authorList>
    </citation>
    <scope>NUCLEOTIDE SEQUENCE</scope>
    <source>
        <strain evidence="1">IBT 35673</strain>
    </source>
</reference>
<name>A0A9W9QAU5_PENBR</name>
<dbReference type="AlphaFoldDB" id="A0A9W9QAU5"/>
<organism evidence="1 2">
    <name type="scientific">Penicillium brevicompactum</name>
    <dbReference type="NCBI Taxonomy" id="5074"/>
    <lineage>
        <taxon>Eukaryota</taxon>
        <taxon>Fungi</taxon>
        <taxon>Dikarya</taxon>
        <taxon>Ascomycota</taxon>
        <taxon>Pezizomycotina</taxon>
        <taxon>Eurotiomycetes</taxon>
        <taxon>Eurotiomycetidae</taxon>
        <taxon>Eurotiales</taxon>
        <taxon>Aspergillaceae</taxon>
        <taxon>Penicillium</taxon>
    </lineage>
</organism>
<proteinExistence type="predicted"/>
<comment type="caution">
    <text evidence="1">The sequence shown here is derived from an EMBL/GenBank/DDBJ whole genome shotgun (WGS) entry which is preliminary data.</text>
</comment>
<dbReference type="EMBL" id="JAPZBQ010000005">
    <property type="protein sequence ID" value="KAJ5329559.1"/>
    <property type="molecule type" value="Genomic_DNA"/>
</dbReference>
<reference evidence="1" key="2">
    <citation type="journal article" date="2023" name="IMA Fungus">
        <title>Comparative genomic study of the Penicillium genus elucidates a diverse pangenome and 15 lateral gene transfer events.</title>
        <authorList>
            <person name="Petersen C."/>
            <person name="Sorensen T."/>
            <person name="Nielsen M.R."/>
            <person name="Sondergaard T.E."/>
            <person name="Sorensen J.L."/>
            <person name="Fitzpatrick D.A."/>
            <person name="Frisvad J.C."/>
            <person name="Nielsen K.L."/>
        </authorList>
    </citation>
    <scope>NUCLEOTIDE SEQUENCE</scope>
    <source>
        <strain evidence="1">IBT 35673</strain>
    </source>
</reference>
<gene>
    <name evidence="1" type="ORF">N7452_009949</name>
</gene>